<reference evidence="1 2" key="1">
    <citation type="submission" date="2018-10" db="EMBL/GenBank/DDBJ databases">
        <title>Genomic Encyclopedia of Archaeal and Bacterial Type Strains, Phase II (KMG-II): from individual species to whole genera.</title>
        <authorList>
            <person name="Goeker M."/>
        </authorList>
    </citation>
    <scope>NUCLEOTIDE SEQUENCE [LARGE SCALE GENOMIC DNA]</scope>
    <source>
        <strain evidence="1 2">DSM 15094</strain>
    </source>
</reference>
<proteinExistence type="predicted"/>
<accession>A0A495S6F2</accession>
<dbReference type="Proteomes" id="UP000280091">
    <property type="component" value="Unassembled WGS sequence"/>
</dbReference>
<keyword evidence="2" id="KW-1185">Reference proteome</keyword>
<organism evidence="1 2">
    <name type="scientific">Flavobacterium limicola</name>
    <dbReference type="NCBI Taxonomy" id="180441"/>
    <lineage>
        <taxon>Bacteria</taxon>
        <taxon>Pseudomonadati</taxon>
        <taxon>Bacteroidota</taxon>
        <taxon>Flavobacteriia</taxon>
        <taxon>Flavobacteriales</taxon>
        <taxon>Flavobacteriaceae</taxon>
        <taxon>Flavobacterium</taxon>
    </lineage>
</organism>
<dbReference type="AlphaFoldDB" id="A0A495S6F2"/>
<gene>
    <name evidence="1" type="ORF">BC952_1067</name>
</gene>
<name>A0A495S6F2_9FLAO</name>
<comment type="caution">
    <text evidence="1">The sequence shown here is derived from an EMBL/GenBank/DDBJ whole genome shotgun (WGS) entry which is preliminary data.</text>
</comment>
<protein>
    <submittedName>
        <fullName evidence="1">Uncharacterized protein</fullName>
    </submittedName>
</protein>
<sequence>MFNSNLALFYNFLLRNKVIGIPFAIDIYSCQNVNEVTKKISSTLD</sequence>
<evidence type="ECO:0000313" key="1">
    <source>
        <dbReference type="EMBL" id="RKS95395.1"/>
    </source>
</evidence>
<dbReference type="EMBL" id="RBXA01000001">
    <property type="protein sequence ID" value="RKS95395.1"/>
    <property type="molecule type" value="Genomic_DNA"/>
</dbReference>
<evidence type="ECO:0000313" key="2">
    <source>
        <dbReference type="Proteomes" id="UP000280091"/>
    </source>
</evidence>